<evidence type="ECO:0000313" key="9">
    <source>
        <dbReference type="Proteomes" id="UP000286848"/>
    </source>
</evidence>
<keyword evidence="5 8" id="KW-0808">Transferase</keyword>
<dbReference type="Proteomes" id="UP000286848">
    <property type="component" value="Unassembled WGS sequence"/>
</dbReference>
<keyword evidence="4 8" id="KW-0032">Aminotransferase</keyword>
<keyword evidence="9" id="KW-1185">Reference proteome</keyword>
<evidence type="ECO:0000259" key="7">
    <source>
        <dbReference type="Pfam" id="PF00155"/>
    </source>
</evidence>
<protein>
    <submittedName>
        <fullName evidence="8">Aminotransferase</fullName>
    </submittedName>
</protein>
<dbReference type="PANTHER" id="PTHR42790">
    <property type="entry name" value="AMINOTRANSFERASE"/>
    <property type="match status" value="1"/>
</dbReference>
<evidence type="ECO:0000256" key="4">
    <source>
        <dbReference type="ARBA" id="ARBA00022576"/>
    </source>
</evidence>
<dbReference type="AlphaFoldDB" id="A0A401IRR4"/>
<dbReference type="OrthoDB" id="9802328at2"/>
<proteinExistence type="inferred from homology"/>
<comment type="subunit">
    <text evidence="3">Homodimer.</text>
</comment>
<dbReference type="FunFam" id="3.40.640.10:FF:000053">
    <property type="entry name" value="Aminotransferase, class I"/>
    <property type="match status" value="1"/>
</dbReference>
<comment type="caution">
    <text evidence="8">The sequence shown here is derived from an EMBL/GenBank/DDBJ whole genome shotgun (WGS) entry which is preliminary data.</text>
</comment>
<dbReference type="CDD" id="cd00609">
    <property type="entry name" value="AAT_like"/>
    <property type="match status" value="1"/>
</dbReference>
<organism evidence="8 9">
    <name type="scientific">Ligilactobacillus salitolerans</name>
    <dbReference type="NCBI Taxonomy" id="1808352"/>
    <lineage>
        <taxon>Bacteria</taxon>
        <taxon>Bacillati</taxon>
        <taxon>Bacillota</taxon>
        <taxon>Bacilli</taxon>
        <taxon>Lactobacillales</taxon>
        <taxon>Lactobacillaceae</taxon>
        <taxon>Ligilactobacillus</taxon>
    </lineage>
</organism>
<evidence type="ECO:0000256" key="1">
    <source>
        <dbReference type="ARBA" id="ARBA00001933"/>
    </source>
</evidence>
<dbReference type="EMBL" id="BFFP01000007">
    <property type="protein sequence ID" value="GBG94221.1"/>
    <property type="molecule type" value="Genomic_DNA"/>
</dbReference>
<dbReference type="Pfam" id="PF00155">
    <property type="entry name" value="Aminotran_1_2"/>
    <property type="match status" value="1"/>
</dbReference>
<dbReference type="InterPro" id="IPR004839">
    <property type="entry name" value="Aminotransferase_I/II_large"/>
</dbReference>
<name>A0A401IRR4_9LACO</name>
<evidence type="ECO:0000256" key="2">
    <source>
        <dbReference type="ARBA" id="ARBA00007441"/>
    </source>
</evidence>
<dbReference type="SUPFAM" id="SSF53383">
    <property type="entry name" value="PLP-dependent transferases"/>
    <property type="match status" value="1"/>
</dbReference>
<feature type="domain" description="Aminotransferase class I/classII large" evidence="7">
    <location>
        <begin position="52"/>
        <end position="380"/>
    </location>
</feature>
<evidence type="ECO:0000256" key="6">
    <source>
        <dbReference type="ARBA" id="ARBA00022898"/>
    </source>
</evidence>
<comment type="cofactor">
    <cofactor evidence="1">
        <name>pyridoxal 5'-phosphate</name>
        <dbReference type="ChEBI" id="CHEBI:597326"/>
    </cofactor>
</comment>
<dbReference type="PANTHER" id="PTHR42790:SF19">
    <property type="entry name" value="KYNURENINE_ALPHA-AMINOADIPATE AMINOTRANSFERASE, MITOCHONDRIAL"/>
    <property type="match status" value="1"/>
</dbReference>
<dbReference type="GO" id="GO:1901605">
    <property type="term" value="P:alpha-amino acid metabolic process"/>
    <property type="evidence" value="ECO:0007669"/>
    <property type="project" value="TreeGrafter"/>
</dbReference>
<dbReference type="Gene3D" id="3.90.1150.10">
    <property type="entry name" value="Aspartate Aminotransferase, domain 1"/>
    <property type="match status" value="1"/>
</dbReference>
<dbReference type="InterPro" id="IPR015422">
    <property type="entry name" value="PyrdxlP-dep_Trfase_small"/>
</dbReference>
<gene>
    <name evidence="8" type="ORF">LFYK43_06800</name>
</gene>
<comment type="similarity">
    <text evidence="2">Belongs to the class-I pyridoxal-phosphate-dependent aminotransferase family.</text>
</comment>
<evidence type="ECO:0000256" key="3">
    <source>
        <dbReference type="ARBA" id="ARBA00011738"/>
    </source>
</evidence>
<dbReference type="InterPro" id="IPR015424">
    <property type="entry name" value="PyrdxlP-dep_Trfase"/>
</dbReference>
<dbReference type="InterPro" id="IPR050859">
    <property type="entry name" value="Class-I_PLP-dep_aminotransf"/>
</dbReference>
<evidence type="ECO:0000313" key="8">
    <source>
        <dbReference type="EMBL" id="GBG94221.1"/>
    </source>
</evidence>
<reference evidence="8 9" key="1">
    <citation type="journal article" date="2019" name="Int. J. Syst. Evol. Microbiol.">
        <title>Lactobacillus salitolerans sp. nov., a novel lactic acid bacterium isolated from spent mushroom substrates.</title>
        <authorList>
            <person name="Tohno M."/>
            <person name="Tanizawa Y."/>
            <person name="Kojima Y."/>
            <person name="Sakamoto M."/>
            <person name="Nakamura Y."/>
            <person name="Ohkuma M."/>
            <person name="Kobayashi H."/>
        </authorList>
    </citation>
    <scope>NUCLEOTIDE SEQUENCE [LARGE SCALE GENOMIC DNA]</scope>
    <source>
        <strain evidence="8 9">YK43</strain>
    </source>
</reference>
<dbReference type="Gene3D" id="3.40.640.10">
    <property type="entry name" value="Type I PLP-dependent aspartate aminotransferase-like (Major domain)"/>
    <property type="match status" value="1"/>
</dbReference>
<dbReference type="InterPro" id="IPR015421">
    <property type="entry name" value="PyrdxlP-dep_Trfase_major"/>
</dbReference>
<dbReference type="RefSeq" id="WP_124975424.1">
    <property type="nucleotide sequence ID" value="NZ_BFFP01000007.1"/>
</dbReference>
<dbReference type="GO" id="GO:0030170">
    <property type="term" value="F:pyridoxal phosphate binding"/>
    <property type="evidence" value="ECO:0007669"/>
    <property type="project" value="InterPro"/>
</dbReference>
<dbReference type="GO" id="GO:0008483">
    <property type="term" value="F:transaminase activity"/>
    <property type="evidence" value="ECO:0007669"/>
    <property type="project" value="UniProtKB-KW"/>
</dbReference>
<sequence length="395" mass="44096">MLPKISQRIIQEPSAMDELLALSSQCQRISFAAGYPAAELFPKKELEEAFVHRSQASKDDLYQYASVAGYGPLRKKLATKAQTTGITDIDENNICLTQGAQQGISLLADLFLDVDDGVVVEGPSYIGAIQAFESRKPRFYEMEMLNDGPDLDQLEEIVSSHSVKIVYTIPTFQNPTGVCMSVAKRKRLARMAEKYNFLVIEDDPYRDLRYQGKDLPSIKSFDRTGNVVMLGSFSKILAPALRVGWLVADQEVLDLVNKLRSASDFQPSNVTLQMIDQFLEENSLSAHIQRLRQVYGRRAATMQAALEEYLPQGCSYSRPEGGFFIWVTLPQGLSAGKLLQDGRPVTFIESSQLYAASQRADQLRLNFTGVSEEQIREGCQLLGQAITKERWALTA</sequence>
<evidence type="ECO:0000256" key="5">
    <source>
        <dbReference type="ARBA" id="ARBA00022679"/>
    </source>
</evidence>
<accession>A0A401IRR4</accession>
<keyword evidence="6" id="KW-0663">Pyridoxal phosphate</keyword>